<dbReference type="RefSeq" id="XP_011133049.1">
    <property type="nucleotide sequence ID" value="XM_011134747.1"/>
</dbReference>
<organism evidence="1 2">
    <name type="scientific">Gregarina niphandrodes</name>
    <name type="common">Septate eugregarine</name>
    <dbReference type="NCBI Taxonomy" id="110365"/>
    <lineage>
        <taxon>Eukaryota</taxon>
        <taxon>Sar</taxon>
        <taxon>Alveolata</taxon>
        <taxon>Apicomplexa</taxon>
        <taxon>Conoidasida</taxon>
        <taxon>Gregarinasina</taxon>
        <taxon>Eugregarinorida</taxon>
        <taxon>Gregarinidae</taxon>
        <taxon>Gregarina</taxon>
    </lineage>
</organism>
<reference evidence="1" key="1">
    <citation type="submission" date="2013-12" db="EMBL/GenBank/DDBJ databases">
        <authorList>
            <person name="Omoto C.K."/>
            <person name="Sibley D."/>
            <person name="Venepally P."/>
            <person name="Hadjithomas M."/>
            <person name="Karamycheva S."/>
            <person name="Brunk B."/>
            <person name="Roos D."/>
            <person name="Caler E."/>
            <person name="Lorenzi H."/>
        </authorList>
    </citation>
    <scope>NUCLEOTIDE SEQUENCE</scope>
</reference>
<protein>
    <submittedName>
        <fullName evidence="1">Co-chaperone HscB</fullName>
    </submittedName>
</protein>
<proteinExistence type="predicted"/>
<dbReference type="AlphaFoldDB" id="A0A023AYJ1"/>
<keyword evidence="2" id="KW-1185">Reference proteome</keyword>
<dbReference type="PANTHER" id="PTHR14021">
    <property type="entry name" value="IRON-SULFUR CLUSTER CO-CHAPERONE PROTEIN HSCB"/>
    <property type="match status" value="1"/>
</dbReference>
<dbReference type="GeneID" id="22915589"/>
<dbReference type="VEuPathDB" id="CryptoDB:GNI_161170"/>
<dbReference type="Proteomes" id="UP000019763">
    <property type="component" value="Unassembled WGS sequence"/>
</dbReference>
<name>A0A023AYJ1_GRENI</name>
<evidence type="ECO:0000313" key="2">
    <source>
        <dbReference type="Proteomes" id="UP000019763"/>
    </source>
</evidence>
<sequence>MVVVPFVGKAPKTYRFAANLVTRGNGNINGPSFSDPGCLGRSLHRDRKQPAWLSNRAFASTGAVPSNRSATDYQCGKCQAWLKSYETLCQSCKSFAPPQLSARYLKNPWTAFECLENQSLSYDVPLNEITKEYRSRMIELHPDRVIGAGGSSQESGLATHHSSMLRSGYELLKNPVSRADLLCQLKYDRQFLKEDSNIEDNDFMTDILMAIEYVDELTAEENRQDLIAFRKEWTDRLEHQATCMADCFTLLTNNLRESKSNEVLNQIRNTLHISISIKKLLGMLDNKVIELGIEL</sequence>
<dbReference type="EMBL" id="AFNH02001201">
    <property type="protein sequence ID" value="EZG43719.1"/>
    <property type="molecule type" value="Genomic_DNA"/>
</dbReference>
<comment type="caution">
    <text evidence="1">The sequence shown here is derived from an EMBL/GenBank/DDBJ whole genome shotgun (WGS) entry which is preliminary data.</text>
</comment>
<accession>A0A023AYJ1</accession>
<dbReference type="OrthoDB" id="448954at2759"/>
<gene>
    <name evidence="1" type="ORF">GNI_161170</name>
</gene>
<evidence type="ECO:0000313" key="1">
    <source>
        <dbReference type="EMBL" id="EZG43719.1"/>
    </source>
</evidence>
<dbReference type="GO" id="GO:0001671">
    <property type="term" value="F:ATPase activator activity"/>
    <property type="evidence" value="ECO:0007669"/>
    <property type="project" value="InterPro"/>
</dbReference>
<dbReference type="GO" id="GO:0051087">
    <property type="term" value="F:protein-folding chaperone binding"/>
    <property type="evidence" value="ECO:0007669"/>
    <property type="project" value="InterPro"/>
</dbReference>
<dbReference type="InterPro" id="IPR036869">
    <property type="entry name" value="J_dom_sf"/>
</dbReference>
<dbReference type="GO" id="GO:0044571">
    <property type="term" value="P:[2Fe-2S] cluster assembly"/>
    <property type="evidence" value="ECO:0007669"/>
    <property type="project" value="InterPro"/>
</dbReference>
<dbReference type="GO" id="GO:0005739">
    <property type="term" value="C:mitochondrion"/>
    <property type="evidence" value="ECO:0007669"/>
    <property type="project" value="TreeGrafter"/>
</dbReference>
<dbReference type="InterPro" id="IPR004640">
    <property type="entry name" value="HscB"/>
</dbReference>
<dbReference type="PANTHER" id="PTHR14021:SF15">
    <property type="entry name" value="IRON-SULFUR CLUSTER CO-CHAPERONE PROTEIN HSCB"/>
    <property type="match status" value="1"/>
</dbReference>
<dbReference type="Gene3D" id="1.10.287.110">
    <property type="entry name" value="DnaJ domain"/>
    <property type="match status" value="1"/>
</dbReference>
<dbReference type="SUPFAM" id="SSF46565">
    <property type="entry name" value="Chaperone J-domain"/>
    <property type="match status" value="1"/>
</dbReference>